<proteinExistence type="predicted"/>
<organism evidence="2 3">
    <name type="scientific">Advenella incenata</name>
    <dbReference type="NCBI Taxonomy" id="267800"/>
    <lineage>
        <taxon>Bacteria</taxon>
        <taxon>Pseudomonadati</taxon>
        <taxon>Pseudomonadota</taxon>
        <taxon>Betaproteobacteria</taxon>
        <taxon>Burkholderiales</taxon>
        <taxon>Alcaligenaceae</taxon>
    </lineage>
</organism>
<evidence type="ECO:0000313" key="1">
    <source>
        <dbReference type="EMBL" id="RZT94831.1"/>
    </source>
</evidence>
<keyword evidence="3" id="KW-1185">Reference proteome</keyword>
<sequence length="31" mass="3705">MIDLRLKQRIEAPAEFMHMYLNALRMKNSSP</sequence>
<gene>
    <name evidence="1" type="ORF">EV681_3258</name>
    <name evidence="2" type="ORF">EV681_3259</name>
</gene>
<dbReference type="Proteomes" id="UP000293398">
    <property type="component" value="Unassembled WGS sequence"/>
</dbReference>
<evidence type="ECO:0000313" key="2">
    <source>
        <dbReference type="EMBL" id="RZT94832.1"/>
    </source>
</evidence>
<comment type="caution">
    <text evidence="2">The sequence shown here is derived from an EMBL/GenBank/DDBJ whole genome shotgun (WGS) entry which is preliminary data.</text>
</comment>
<dbReference type="AlphaFoldDB" id="A0A4Q7VFQ9"/>
<dbReference type="EMBL" id="SHKO01000002">
    <property type="protein sequence ID" value="RZT94832.1"/>
    <property type="molecule type" value="Genomic_DNA"/>
</dbReference>
<reference evidence="2 3" key="1">
    <citation type="submission" date="2019-02" db="EMBL/GenBank/DDBJ databases">
        <title>Genomic Encyclopedia of Type Strains, Phase IV (KMG-IV): sequencing the most valuable type-strain genomes for metagenomic binning, comparative biology and taxonomic classification.</title>
        <authorList>
            <person name="Goeker M."/>
        </authorList>
    </citation>
    <scope>NUCLEOTIDE SEQUENCE [LARGE SCALE GENOMIC DNA]</scope>
    <source>
        <strain evidence="2 3">DSM 23814</strain>
    </source>
</reference>
<evidence type="ECO:0000313" key="3">
    <source>
        <dbReference type="Proteomes" id="UP000293398"/>
    </source>
</evidence>
<name>A0A4Q7VFQ9_9BURK</name>
<protein>
    <submittedName>
        <fullName evidence="2">Uncharacterized protein</fullName>
    </submittedName>
</protein>
<accession>A0A4Q7VFQ9</accession>
<dbReference type="EMBL" id="SHKO01000002">
    <property type="protein sequence ID" value="RZT94831.1"/>
    <property type="molecule type" value="Genomic_DNA"/>
</dbReference>